<sequence>MVLYATELLPALAKCLLTECVASALAALLRLSLLRPSRAWRGAAGPPGAPRPKQD</sequence>
<dbReference type="Proteomes" id="UP000107385">
    <property type="component" value="Segment"/>
</dbReference>
<dbReference type="GeneID" id="22647506"/>
<accession>A0A0A7MA15</accession>
<proteinExistence type="predicted"/>
<dbReference type="EMBL" id="KM502564">
    <property type="protein sequence ID" value="AIZ77359.1"/>
    <property type="molecule type" value="Genomic_DNA"/>
</dbReference>
<keyword evidence="2" id="KW-1185">Reference proteome</keyword>
<name>A0A0A7MA15_9POXV</name>
<evidence type="ECO:0000313" key="2">
    <source>
        <dbReference type="Proteomes" id="UP000107385"/>
    </source>
</evidence>
<protein>
    <submittedName>
        <fullName evidence="1">Uncharacterized protein</fullName>
    </submittedName>
</protein>
<dbReference type="RefSeq" id="YP_009112847.1">
    <property type="nucleotide sequence ID" value="NC_025963.1"/>
</dbReference>
<evidence type="ECO:0000313" key="1">
    <source>
        <dbReference type="EMBL" id="AIZ77359.1"/>
    </source>
</evidence>
<organism evidence="1 2">
    <name type="scientific">Parapoxvirus red deer/HL953</name>
    <dbReference type="NCBI Taxonomy" id="1579460"/>
    <lineage>
        <taxon>Viruses</taxon>
        <taxon>Varidnaviria</taxon>
        <taxon>Bamfordvirae</taxon>
        <taxon>Nucleocytoviricota</taxon>
        <taxon>Pokkesviricetes</taxon>
        <taxon>Chitovirales</taxon>
        <taxon>Poxviridae</taxon>
        <taxon>Chordopoxvirinae</taxon>
        <taxon>Parapoxvirus</taxon>
        <taxon>Parapoxvirus reddeerpox</taxon>
        <taxon>Red deerpox virus</taxon>
    </lineage>
</organism>
<reference evidence="1 2" key="1">
    <citation type="submission" date="2014-09" db="EMBL/GenBank/DDBJ databases">
        <title>Parapoxvirus (PPV) of red deer reveals sub-clinical infection and confirms a unique species.</title>
        <authorList>
            <person name="Friederichs S."/>
            <person name="Stefan K."/>
            <person name="Helmut B."/>
            <person name="Heike L."/>
            <person name="Mathias B."/>
        </authorList>
    </citation>
    <scope>NUCLEOTIDE SEQUENCE [LARGE SCALE GENOMIC DNA]</scope>
    <source>
        <strain evidence="1">HL953</strain>
    </source>
</reference>
<dbReference type="KEGG" id="vg:22647506"/>